<reference evidence="2 3" key="1">
    <citation type="submission" date="2014-04" db="EMBL/GenBank/DDBJ databases">
        <title>Genome assembly of Hyalangium minutum DSM 14724.</title>
        <authorList>
            <person name="Sharma G."/>
            <person name="Subramanian S."/>
        </authorList>
    </citation>
    <scope>NUCLEOTIDE SEQUENCE [LARGE SCALE GENOMIC DNA]</scope>
    <source>
        <strain evidence="2 3">DSM 14724</strain>
    </source>
</reference>
<dbReference type="EMBL" id="JMCB01000019">
    <property type="protein sequence ID" value="KFE62921.1"/>
    <property type="molecule type" value="Genomic_DNA"/>
</dbReference>
<evidence type="ECO:0000313" key="2">
    <source>
        <dbReference type="EMBL" id="KFE62921.1"/>
    </source>
</evidence>
<accession>A0A085W5F8</accession>
<dbReference type="STRING" id="394096.DB31_2980"/>
<dbReference type="AlphaFoldDB" id="A0A085W5F8"/>
<gene>
    <name evidence="2" type="ORF">DB31_2980</name>
</gene>
<dbReference type="Proteomes" id="UP000028725">
    <property type="component" value="Unassembled WGS sequence"/>
</dbReference>
<keyword evidence="3" id="KW-1185">Reference proteome</keyword>
<sequence>MVLLLVAAGCSSGNASRRGGGSLEARAEELEQSNQALREQLRQKDAQVEQSFASATQAENAAGLQNLGCTAVMPAKAAPKGMPRSGEVHARLGLTHQSYRMTATFSSPRNTGNWRVAPGTCTVASP</sequence>
<comment type="caution">
    <text evidence="2">The sequence shown here is derived from an EMBL/GenBank/DDBJ whole genome shotgun (WGS) entry which is preliminary data.</text>
</comment>
<keyword evidence="1" id="KW-0175">Coiled coil</keyword>
<name>A0A085W5F8_9BACT</name>
<evidence type="ECO:0000313" key="3">
    <source>
        <dbReference type="Proteomes" id="UP000028725"/>
    </source>
</evidence>
<proteinExistence type="predicted"/>
<organism evidence="2 3">
    <name type="scientific">Hyalangium minutum</name>
    <dbReference type="NCBI Taxonomy" id="394096"/>
    <lineage>
        <taxon>Bacteria</taxon>
        <taxon>Pseudomonadati</taxon>
        <taxon>Myxococcota</taxon>
        <taxon>Myxococcia</taxon>
        <taxon>Myxococcales</taxon>
        <taxon>Cystobacterineae</taxon>
        <taxon>Archangiaceae</taxon>
        <taxon>Hyalangium</taxon>
    </lineage>
</organism>
<protein>
    <submittedName>
        <fullName evidence="2">Uncharacterized protein</fullName>
    </submittedName>
</protein>
<feature type="coiled-coil region" evidence="1">
    <location>
        <begin position="20"/>
        <end position="50"/>
    </location>
</feature>
<evidence type="ECO:0000256" key="1">
    <source>
        <dbReference type="SAM" id="Coils"/>
    </source>
</evidence>